<protein>
    <submittedName>
        <fullName evidence="2">Oidioi.mRNA.OKI2018_I69.XSR.g16214.t1.cds</fullName>
    </submittedName>
</protein>
<feature type="transmembrane region" description="Helical" evidence="1">
    <location>
        <begin position="171"/>
        <end position="194"/>
    </location>
</feature>
<dbReference type="Proteomes" id="UP001158576">
    <property type="component" value="Chromosome XSR"/>
</dbReference>
<keyword evidence="1" id="KW-0812">Transmembrane</keyword>
<keyword evidence="1" id="KW-0472">Membrane</keyword>
<dbReference type="EMBL" id="OU015569">
    <property type="protein sequence ID" value="CAG5099061.1"/>
    <property type="molecule type" value="Genomic_DNA"/>
</dbReference>
<feature type="transmembrane region" description="Helical" evidence="1">
    <location>
        <begin position="90"/>
        <end position="111"/>
    </location>
</feature>
<evidence type="ECO:0000256" key="1">
    <source>
        <dbReference type="SAM" id="Phobius"/>
    </source>
</evidence>
<sequence>MLAAIYITAEPWIPDDFKLLSVVSDRSNLTKYLFVLYFLPELSWDWVGYELSDRSDIYKAFFYLSRLLSCAIGAISSLDFLHKITSKNIPIISSVQVVAILSTIGVIYFALKLTNARAGRAVVNRVSDPSSRLILFDGCFQFLFAIGLLFFTGDLPSLFAATNKVGRLDLLLSRLVAGSSLGLSIFNFASVGLPEDEANILITARKVQYTFTCAFMFAMSAANWFSPLHTAIVALYICQLVHILLPAANAEIADK</sequence>
<organism evidence="2 3">
    <name type="scientific">Oikopleura dioica</name>
    <name type="common">Tunicate</name>
    <dbReference type="NCBI Taxonomy" id="34765"/>
    <lineage>
        <taxon>Eukaryota</taxon>
        <taxon>Metazoa</taxon>
        <taxon>Chordata</taxon>
        <taxon>Tunicata</taxon>
        <taxon>Appendicularia</taxon>
        <taxon>Copelata</taxon>
        <taxon>Oikopleuridae</taxon>
        <taxon>Oikopleura</taxon>
    </lineage>
</organism>
<accession>A0ABN7SFW7</accession>
<gene>
    <name evidence="2" type="ORF">OKIOD_LOCUS7772</name>
</gene>
<keyword evidence="3" id="KW-1185">Reference proteome</keyword>
<feature type="transmembrane region" description="Helical" evidence="1">
    <location>
        <begin position="132"/>
        <end position="151"/>
    </location>
</feature>
<reference evidence="2 3" key="1">
    <citation type="submission" date="2021-04" db="EMBL/GenBank/DDBJ databases">
        <authorList>
            <person name="Bliznina A."/>
        </authorList>
    </citation>
    <scope>NUCLEOTIDE SEQUENCE [LARGE SCALE GENOMIC DNA]</scope>
</reference>
<keyword evidence="1" id="KW-1133">Transmembrane helix</keyword>
<evidence type="ECO:0000313" key="3">
    <source>
        <dbReference type="Proteomes" id="UP001158576"/>
    </source>
</evidence>
<evidence type="ECO:0000313" key="2">
    <source>
        <dbReference type="EMBL" id="CAG5099061.1"/>
    </source>
</evidence>
<feature type="transmembrane region" description="Helical" evidence="1">
    <location>
        <begin position="60"/>
        <end position="78"/>
    </location>
</feature>
<proteinExistence type="predicted"/>
<feature type="transmembrane region" description="Helical" evidence="1">
    <location>
        <begin position="206"/>
        <end position="225"/>
    </location>
</feature>
<name>A0ABN7SFW7_OIKDI</name>